<reference evidence="3" key="1">
    <citation type="submission" date="2016-11" db="EMBL/GenBank/DDBJ databases">
        <authorList>
            <person name="Varghese N."/>
            <person name="Submissions S."/>
        </authorList>
    </citation>
    <scope>NUCLEOTIDE SEQUENCE [LARGE SCALE GENOMIC DNA]</scope>
    <source>
        <strain evidence="3">DSM 12395</strain>
    </source>
</reference>
<dbReference type="EMBL" id="FQUY01000009">
    <property type="protein sequence ID" value="SHE97428.1"/>
    <property type="molecule type" value="Genomic_DNA"/>
</dbReference>
<proteinExistence type="predicted"/>
<name>A0A1M4XVI3_9FIRM</name>
<dbReference type="AlphaFoldDB" id="A0A1M4XVI3"/>
<feature type="compositionally biased region" description="Basic and acidic residues" evidence="1">
    <location>
        <begin position="122"/>
        <end position="133"/>
    </location>
</feature>
<accession>A0A1M4XVI3</accession>
<protein>
    <submittedName>
        <fullName evidence="2">Uncharacterized protein</fullName>
    </submittedName>
</protein>
<evidence type="ECO:0000313" key="3">
    <source>
        <dbReference type="Proteomes" id="UP000184148"/>
    </source>
</evidence>
<keyword evidence="3" id="KW-1185">Reference proteome</keyword>
<organism evidence="2 3">
    <name type="scientific">Desulforamulus putei DSM 12395</name>
    <dbReference type="NCBI Taxonomy" id="1121429"/>
    <lineage>
        <taxon>Bacteria</taxon>
        <taxon>Bacillati</taxon>
        <taxon>Bacillota</taxon>
        <taxon>Clostridia</taxon>
        <taxon>Eubacteriales</taxon>
        <taxon>Peptococcaceae</taxon>
        <taxon>Desulforamulus</taxon>
    </lineage>
</organism>
<evidence type="ECO:0000313" key="2">
    <source>
        <dbReference type="EMBL" id="SHE97428.1"/>
    </source>
</evidence>
<evidence type="ECO:0000256" key="1">
    <source>
        <dbReference type="SAM" id="MobiDB-lite"/>
    </source>
</evidence>
<dbReference type="Proteomes" id="UP000184148">
    <property type="component" value="Unassembled WGS sequence"/>
</dbReference>
<gene>
    <name evidence="2" type="ORF">SAMN02745133_01542</name>
</gene>
<sequence length="153" mass="16991">MAYNNLRYHKMVSKIIPAYRSLAGCGDGTYPRREQVAPPPALLFCRNSTIKYGWSFNRTCMLREAIWMCSVKYSPEPIRTMIAWPSGPPGRLFKEEGVQPPPENAGPPGRTSVPARVGGKSGDPDNPRPPTREEFIKLLKGCDTPGGNNYHLS</sequence>
<feature type="region of interest" description="Disordered" evidence="1">
    <location>
        <begin position="89"/>
        <end position="133"/>
    </location>
</feature>